<dbReference type="EMBL" id="CAJFCV020000002">
    <property type="protein sequence ID" value="CAG9102219.1"/>
    <property type="molecule type" value="Genomic_DNA"/>
</dbReference>
<dbReference type="GO" id="GO:0006303">
    <property type="term" value="P:double-strand break repair via nonhomologous end joining"/>
    <property type="evidence" value="ECO:0007669"/>
    <property type="project" value="InterPro"/>
</dbReference>
<dbReference type="SUPFAM" id="SSF53300">
    <property type="entry name" value="vWA-like"/>
    <property type="match status" value="1"/>
</dbReference>
<dbReference type="EMBL" id="CAJFDI010000002">
    <property type="protein sequence ID" value="CAD5217965.1"/>
    <property type="molecule type" value="Genomic_DNA"/>
</dbReference>
<keyword evidence="9" id="KW-0234">DNA repair</keyword>
<dbReference type="Gene3D" id="2.40.290.10">
    <property type="match status" value="1"/>
</dbReference>
<evidence type="ECO:0000313" key="15">
    <source>
        <dbReference type="Proteomes" id="UP000659654"/>
    </source>
</evidence>
<dbReference type="GO" id="GO:0005524">
    <property type="term" value="F:ATP binding"/>
    <property type="evidence" value="ECO:0007669"/>
    <property type="project" value="UniProtKB-KW"/>
</dbReference>
<dbReference type="SMART" id="SM00559">
    <property type="entry name" value="Ku78"/>
    <property type="match status" value="1"/>
</dbReference>
<dbReference type="InterPro" id="IPR006164">
    <property type="entry name" value="DNA_bd_Ku70/Ku80"/>
</dbReference>
<evidence type="ECO:0000256" key="5">
    <source>
        <dbReference type="ARBA" id="ARBA00022806"/>
    </source>
</evidence>
<dbReference type="Proteomes" id="UP000095284">
    <property type="component" value="Unplaced"/>
</dbReference>
<dbReference type="SUPFAM" id="SSF100939">
    <property type="entry name" value="SPOC domain-like"/>
    <property type="match status" value="1"/>
</dbReference>
<dbReference type="GO" id="GO:0004386">
    <property type="term" value="F:helicase activity"/>
    <property type="evidence" value="ECO:0007669"/>
    <property type="project" value="UniProtKB-KW"/>
</dbReference>
<accession>A0A1I7SRL0</accession>
<dbReference type="InterPro" id="IPR016194">
    <property type="entry name" value="SPOC-like_C_dom_sf"/>
</dbReference>
<dbReference type="SMR" id="A0A1I7SRL0"/>
<dbReference type="AlphaFoldDB" id="A0A1I7SRL0"/>
<evidence type="ECO:0000313" key="12">
    <source>
        <dbReference type="EMBL" id="CAD5217965.1"/>
    </source>
</evidence>
<keyword evidence="6" id="KW-0067">ATP-binding</keyword>
<dbReference type="GO" id="GO:0000723">
    <property type="term" value="P:telomere maintenance"/>
    <property type="evidence" value="ECO:0007669"/>
    <property type="project" value="TreeGrafter"/>
</dbReference>
<dbReference type="GO" id="GO:0006310">
    <property type="term" value="P:DNA recombination"/>
    <property type="evidence" value="ECO:0007669"/>
    <property type="project" value="UniProtKB-KW"/>
</dbReference>
<comment type="subcellular location">
    <subcellularLocation>
        <location evidence="1">Nucleus</location>
    </subcellularLocation>
</comment>
<dbReference type="PANTHER" id="PTHR12604">
    <property type="entry name" value="KU AUTOANTIGEN DNA HELICASE"/>
    <property type="match status" value="1"/>
</dbReference>
<name>A0A1I7SRL0_BURXY</name>
<keyword evidence="7" id="KW-0238">DNA-binding</keyword>
<keyword evidence="8" id="KW-0233">DNA recombination</keyword>
<dbReference type="Proteomes" id="UP000582659">
    <property type="component" value="Unassembled WGS sequence"/>
</dbReference>
<feature type="domain" description="Ku" evidence="11">
    <location>
        <begin position="289"/>
        <end position="428"/>
    </location>
</feature>
<evidence type="ECO:0000313" key="14">
    <source>
        <dbReference type="Proteomes" id="UP000095284"/>
    </source>
</evidence>
<dbReference type="Gene3D" id="1.10.1600.10">
    <property type="match status" value="1"/>
</dbReference>
<dbReference type="OrthoDB" id="5844513at2759"/>
<dbReference type="eggNOG" id="KOG2326">
    <property type="taxonomic scope" value="Eukaryota"/>
</dbReference>
<keyword evidence="2" id="KW-0547">Nucleotide-binding</keyword>
<keyword evidence="15" id="KW-1185">Reference proteome</keyword>
<evidence type="ECO:0000256" key="4">
    <source>
        <dbReference type="ARBA" id="ARBA00022801"/>
    </source>
</evidence>
<reference evidence="13" key="2">
    <citation type="submission" date="2020-08" db="EMBL/GenBank/DDBJ databases">
        <authorList>
            <person name="Kikuchi T."/>
        </authorList>
    </citation>
    <scope>NUCLEOTIDE SEQUENCE</scope>
    <source>
        <strain evidence="12">Ka4C1</strain>
    </source>
</reference>
<gene>
    <name evidence="12" type="ORF">BXYJ_LOCUS5358</name>
</gene>
<evidence type="ECO:0000256" key="7">
    <source>
        <dbReference type="ARBA" id="ARBA00023125"/>
    </source>
</evidence>
<dbReference type="Gene3D" id="3.40.50.410">
    <property type="entry name" value="von Willebrand factor, type A domain"/>
    <property type="match status" value="1"/>
</dbReference>
<dbReference type="GO" id="GO:0043564">
    <property type="term" value="C:Ku70:Ku80 complex"/>
    <property type="evidence" value="ECO:0007669"/>
    <property type="project" value="TreeGrafter"/>
</dbReference>
<evidence type="ECO:0000256" key="6">
    <source>
        <dbReference type="ARBA" id="ARBA00022840"/>
    </source>
</evidence>
<evidence type="ECO:0000256" key="8">
    <source>
        <dbReference type="ARBA" id="ARBA00023172"/>
    </source>
</evidence>
<protein>
    <submittedName>
        <fullName evidence="12">(pine wood nematode) hypothetical protein</fullName>
    </submittedName>
    <submittedName>
        <fullName evidence="16">Ku domain-containing protein</fullName>
    </submittedName>
</protein>
<evidence type="ECO:0000256" key="1">
    <source>
        <dbReference type="ARBA" id="ARBA00004123"/>
    </source>
</evidence>
<evidence type="ECO:0000256" key="10">
    <source>
        <dbReference type="ARBA" id="ARBA00023242"/>
    </source>
</evidence>
<evidence type="ECO:0000256" key="2">
    <source>
        <dbReference type="ARBA" id="ARBA00022741"/>
    </source>
</evidence>
<keyword evidence="4" id="KW-0378">Hydrolase</keyword>
<keyword evidence="5" id="KW-0347">Helicase</keyword>
<dbReference type="InterPro" id="IPR036465">
    <property type="entry name" value="vWFA_dom_sf"/>
</dbReference>
<dbReference type="GO" id="GO:0042162">
    <property type="term" value="F:telomeric DNA binding"/>
    <property type="evidence" value="ECO:0007669"/>
    <property type="project" value="TreeGrafter"/>
</dbReference>
<dbReference type="WBParaSite" id="BXY_1567600.1">
    <property type="protein sequence ID" value="BXY_1567600.1"/>
    <property type="gene ID" value="BXY_1567600"/>
</dbReference>
<evidence type="ECO:0000313" key="13">
    <source>
        <dbReference type="EMBL" id="CAG9102219.1"/>
    </source>
</evidence>
<reference evidence="16" key="1">
    <citation type="submission" date="2016-11" db="UniProtKB">
        <authorList>
            <consortium name="WormBaseParasite"/>
        </authorList>
    </citation>
    <scope>IDENTIFICATION</scope>
</reference>
<dbReference type="Proteomes" id="UP000659654">
    <property type="component" value="Unassembled WGS sequence"/>
</dbReference>
<keyword evidence="3" id="KW-0227">DNA damage</keyword>
<proteinExistence type="predicted"/>
<organism evidence="14 16">
    <name type="scientific">Bursaphelenchus xylophilus</name>
    <name type="common">Pinewood nematode worm</name>
    <name type="synonym">Aphelenchoides xylophilus</name>
    <dbReference type="NCBI Taxonomy" id="6326"/>
    <lineage>
        <taxon>Eukaryota</taxon>
        <taxon>Metazoa</taxon>
        <taxon>Ecdysozoa</taxon>
        <taxon>Nematoda</taxon>
        <taxon>Chromadorea</taxon>
        <taxon>Rhabditida</taxon>
        <taxon>Tylenchina</taxon>
        <taxon>Tylenchomorpha</taxon>
        <taxon>Aphelenchoidea</taxon>
        <taxon>Aphelenchoididae</taxon>
        <taxon>Bursaphelenchus</taxon>
    </lineage>
</organism>
<dbReference type="GO" id="GO:0016787">
    <property type="term" value="F:hydrolase activity"/>
    <property type="evidence" value="ECO:0007669"/>
    <property type="project" value="UniProtKB-KW"/>
</dbReference>
<dbReference type="Pfam" id="PF02735">
    <property type="entry name" value="Ku"/>
    <property type="match status" value="1"/>
</dbReference>
<keyword evidence="10" id="KW-0539">Nucleus</keyword>
<dbReference type="PANTHER" id="PTHR12604:SF4">
    <property type="entry name" value="X-RAY REPAIR CROSS-COMPLEMENTING PROTEIN 5"/>
    <property type="match status" value="1"/>
</dbReference>
<evidence type="ECO:0000256" key="9">
    <source>
        <dbReference type="ARBA" id="ARBA00023204"/>
    </source>
</evidence>
<evidence type="ECO:0000259" key="11">
    <source>
        <dbReference type="SMART" id="SM00559"/>
    </source>
</evidence>
<sequence length="551" mass="62497">MPPKKHLELATILIDRNETANTSALSNINCDTDFEASIEISDLLLSRKIFSQATDLYSCVLFGSDQVNVLKEFSPADFNTIIALRNEKPMISTDTSFIRGIEKALELFKQYSKDYPKTNVAGRTIFLLSNLKCADESELTSKTALKLASMLAKADADLIVGSPDITLENKNSHEFKFMQILASQCSLQWISFSECYKRFSGFNPKETQPRGQPFELEVGPDVKLKVQMYVKNTNLKPQWKYMLVNKAGRQLTKRFHFTTQPEVKVTAAELDKLTDEEVRTGKIKSAPAGRIVDKANLIKGYAYGKDYVPVTELDMEDFVPKHETKQLKLIQFAPKENILPQYIMSEARYFLPYPEAEASQKVLMELVKDLIAKDRVAICRYAYSAAAHPKVAVLIPKMSKSGVPVFIHYILPFGDEVRNFEFPLLEDTVEPISEYQQDAMDEFVDNMMLGPSDYKLKHLPDPKILHECQLLKQKALDPHTPLPGKVDIKSSIRHLDRPQPEKEAVIESLTNLAEAFPLQIDPNTKATHFVNRILGQNTPMEIVERAKKEEK</sequence>
<evidence type="ECO:0000256" key="3">
    <source>
        <dbReference type="ARBA" id="ARBA00022763"/>
    </source>
</evidence>
<dbReference type="GO" id="GO:0003690">
    <property type="term" value="F:double-stranded DNA binding"/>
    <property type="evidence" value="ECO:0007669"/>
    <property type="project" value="TreeGrafter"/>
</dbReference>
<evidence type="ECO:0000313" key="16">
    <source>
        <dbReference type="WBParaSite" id="BXY_1567600.1"/>
    </source>
</evidence>